<reference evidence="2" key="1">
    <citation type="journal article" date="2012" name="Proc. Natl. Acad. Sci. U.S.A.">
        <title>Antigenic diversity is generated by distinct evolutionary mechanisms in African trypanosome species.</title>
        <authorList>
            <person name="Jackson A.P."/>
            <person name="Berry A."/>
            <person name="Aslett M."/>
            <person name="Allison H.C."/>
            <person name="Burton P."/>
            <person name="Vavrova-Anderson J."/>
            <person name="Brown R."/>
            <person name="Browne H."/>
            <person name="Corton N."/>
            <person name="Hauser H."/>
            <person name="Gamble J."/>
            <person name="Gilderthorp R."/>
            <person name="Marcello L."/>
            <person name="McQuillan J."/>
            <person name="Otto T.D."/>
            <person name="Quail M.A."/>
            <person name="Sanders M.J."/>
            <person name="van Tonder A."/>
            <person name="Ginger M.L."/>
            <person name="Field M.C."/>
            <person name="Barry J.D."/>
            <person name="Hertz-Fowler C."/>
            <person name="Berriman M."/>
        </authorList>
    </citation>
    <scope>NUCLEOTIDE SEQUENCE</scope>
    <source>
        <strain evidence="2">IL3000</strain>
    </source>
</reference>
<gene>
    <name evidence="2" type="ORF">TCIL3000_6_1490</name>
</gene>
<dbReference type="AlphaFoldDB" id="G0UNF7"/>
<name>G0UNF7_TRYCI</name>
<evidence type="ECO:0000313" key="2">
    <source>
        <dbReference type="EMBL" id="CCC90917.1"/>
    </source>
</evidence>
<dbReference type="VEuPathDB" id="TriTrypDB:TcIL3000_6_1490"/>
<organism evidence="2">
    <name type="scientific">Trypanosoma congolense (strain IL3000)</name>
    <dbReference type="NCBI Taxonomy" id="1068625"/>
    <lineage>
        <taxon>Eukaryota</taxon>
        <taxon>Discoba</taxon>
        <taxon>Euglenozoa</taxon>
        <taxon>Kinetoplastea</taxon>
        <taxon>Metakinetoplastina</taxon>
        <taxon>Trypanosomatida</taxon>
        <taxon>Trypanosomatidae</taxon>
        <taxon>Trypanosoma</taxon>
        <taxon>Nannomonas</taxon>
    </lineage>
</organism>
<evidence type="ECO:0000256" key="1">
    <source>
        <dbReference type="SAM" id="MobiDB-lite"/>
    </source>
</evidence>
<proteinExistence type="predicted"/>
<feature type="region of interest" description="Disordered" evidence="1">
    <location>
        <begin position="22"/>
        <end position="46"/>
    </location>
</feature>
<sequence>MRRCEFICGVLLDAFAKQHQRRTAAKRVPPPLPNARGTTLGLGSAGRLPPPPPLPGAVMATHSVLPWKSPQEVLLAFVEYIPTFYVPVHCVAAILSEDCRRHFVGRGRFLSFLKRYRFFFDLRVIDGVRADVKLRDDLNHPRRGVADVKFKMTDVGDVINYVAQPEYIVTMESIEQSNGSVPLKPACSPPAVHVRLEERVPVLERLKALVPVDFALIDQVEESVPEDVLFHPYFDCQGGLVAIASKFPEHFQVVDGMIRRRPLHLAPLALNDFTLDNSPIPDIAKMVQEQVCSSDIPQWVSITSLYEQLTREQKKLVKREFKSFAGFLRAHGMSVSLSQDMLQVAKWIPHIGEGSKAQVCTVNNAAREANETTPGNGIACKDAGGSDVSAANCSTPETVGRVQYEYSQVQIINELFDKFPPNRTLNLVEFLRLVRPDMRPSLPRKVVPWLATYPSYFVLDDPTEKDPEKVRIRRASDRQPLDVAHELYQHIPEEGITEEELLPKLSAIHQDYVKCIGMKHIVDSMPEWLALDTSEQIGKAVLRRLQTEVDLERAICSKETKQLSGSGTQRDPIVNMEEDEINKRWPKLKYEGGMSSPRSIHHCHERE</sequence>
<accession>G0UNF7</accession>
<protein>
    <submittedName>
        <fullName evidence="2">Uncharacterized protein</fullName>
    </submittedName>
</protein>
<dbReference type="EMBL" id="HE575319">
    <property type="protein sequence ID" value="CCC90917.1"/>
    <property type="molecule type" value="Genomic_DNA"/>
</dbReference>